<dbReference type="HOGENOM" id="CLU_1543579_0_0_1"/>
<dbReference type="Proteomes" id="UP000007646">
    <property type="component" value="Unassembled WGS sequence"/>
</dbReference>
<dbReference type="GeneTree" id="ENSGT00390000001024"/>
<evidence type="ECO:0000313" key="3">
    <source>
        <dbReference type="Proteomes" id="UP000007646"/>
    </source>
</evidence>
<evidence type="ECO:0000256" key="1">
    <source>
        <dbReference type="SAM" id="Phobius"/>
    </source>
</evidence>
<sequence>SWPALPVLEECVPEAARSEGQFETNACSSLIIKIMSELCPHIPGCHSDFDNLDCLPTEKWSQVLRALCGTSVPTLYCPRVVLEVVAVLRKVSARCQQVSDQVVSSAELRHQHWMERTLRSRQRQNYLRMLKSIKLLSPVLYLILLFLALELVNVHAVQGKTAGEYQQYLKTIRK</sequence>
<reference evidence="2 3" key="1">
    <citation type="submission" date="2009-06" db="EMBL/GenBank/DDBJ databases">
        <title>The Genome Sequence of Loxodonta africana (African elephant).</title>
        <authorList>
            <person name="Di Palma F."/>
            <person name="Heiman D."/>
            <person name="Young S."/>
            <person name="Johnson J."/>
            <person name="Lander E.S."/>
            <person name="Lindblad-Toh K."/>
        </authorList>
    </citation>
    <scope>NUCLEOTIDE SEQUENCE [LARGE SCALE GENOMIC DNA]</scope>
    <source>
        <strain evidence="2 3">Isolate ISIS603380</strain>
    </source>
</reference>
<dbReference type="Ensembl" id="ENSLAFT00000031452.1">
    <property type="protein sequence ID" value="ENSLAFP00000023177.1"/>
    <property type="gene ID" value="ENSLAFG00000029608.1"/>
</dbReference>
<evidence type="ECO:0000313" key="2">
    <source>
        <dbReference type="Ensembl" id="ENSLAFP00000023177.1"/>
    </source>
</evidence>
<dbReference type="PANTHER" id="PTHR31701:SF2">
    <property type="entry name" value="ENDOPLASMIC RETICULUM MEMBRANE-ASSOCIATED RNA DEGRADATION PROTEIN"/>
    <property type="match status" value="1"/>
</dbReference>
<organism evidence="2 3">
    <name type="scientific">Loxodonta africana</name>
    <name type="common">African elephant</name>
    <dbReference type="NCBI Taxonomy" id="9785"/>
    <lineage>
        <taxon>Eukaryota</taxon>
        <taxon>Metazoa</taxon>
        <taxon>Chordata</taxon>
        <taxon>Craniata</taxon>
        <taxon>Vertebrata</taxon>
        <taxon>Euteleostomi</taxon>
        <taxon>Mammalia</taxon>
        <taxon>Eutheria</taxon>
        <taxon>Afrotheria</taxon>
        <taxon>Proboscidea</taxon>
        <taxon>Elephantidae</taxon>
        <taxon>Loxodonta</taxon>
    </lineage>
</organism>
<proteinExistence type="predicted"/>
<keyword evidence="1" id="KW-1133">Transmembrane helix</keyword>
<protein>
    <submittedName>
        <fullName evidence="2">Uncharacterized protein</fullName>
    </submittedName>
</protein>
<dbReference type="InParanoid" id="G3U5R9"/>
<name>G3U5R9_LOXAF</name>
<dbReference type="eggNOG" id="ENOG502QS21">
    <property type="taxonomic scope" value="Eukaryota"/>
</dbReference>
<feature type="transmembrane region" description="Helical" evidence="1">
    <location>
        <begin position="129"/>
        <end position="149"/>
    </location>
</feature>
<dbReference type="PANTHER" id="PTHR31701">
    <property type="entry name" value="ENDOPLASMIC RETICULUM MEMBRANE-ASSOCIATED RNA DEGRADATION PROTEIN"/>
    <property type="match status" value="1"/>
</dbReference>
<dbReference type="AlphaFoldDB" id="G3U5R9"/>
<keyword evidence="3" id="KW-1185">Reference proteome</keyword>
<dbReference type="OMA" id="ISTCEAR"/>
<keyword evidence="1" id="KW-0472">Membrane</keyword>
<dbReference type="InterPro" id="IPR039635">
    <property type="entry name" value="ERMARD"/>
</dbReference>
<reference evidence="2" key="2">
    <citation type="submission" date="2025-08" db="UniProtKB">
        <authorList>
            <consortium name="Ensembl"/>
        </authorList>
    </citation>
    <scope>IDENTIFICATION</scope>
    <source>
        <strain evidence="2">Isolate ISIS603380</strain>
    </source>
</reference>
<reference evidence="2" key="3">
    <citation type="submission" date="2025-09" db="UniProtKB">
        <authorList>
            <consortium name="Ensembl"/>
        </authorList>
    </citation>
    <scope>IDENTIFICATION</scope>
    <source>
        <strain evidence="2">Isolate ISIS603380</strain>
    </source>
</reference>
<keyword evidence="1" id="KW-0812">Transmembrane</keyword>
<dbReference type="STRING" id="9785.ENSLAFP00000023177"/>
<accession>G3U5R9</accession>